<organism evidence="1 2">
    <name type="scientific">Longimycelium tulufanense</name>
    <dbReference type="NCBI Taxonomy" id="907463"/>
    <lineage>
        <taxon>Bacteria</taxon>
        <taxon>Bacillati</taxon>
        <taxon>Actinomycetota</taxon>
        <taxon>Actinomycetes</taxon>
        <taxon>Pseudonocardiales</taxon>
        <taxon>Pseudonocardiaceae</taxon>
        <taxon>Longimycelium</taxon>
    </lineage>
</organism>
<dbReference type="EMBL" id="BMMK01000018">
    <property type="protein sequence ID" value="GGM64095.1"/>
    <property type="molecule type" value="Genomic_DNA"/>
</dbReference>
<evidence type="ECO:0000313" key="1">
    <source>
        <dbReference type="EMBL" id="GGM64095.1"/>
    </source>
</evidence>
<reference evidence="1" key="1">
    <citation type="journal article" date="2014" name="Int. J. Syst. Evol. Microbiol.">
        <title>Complete genome sequence of Corynebacterium casei LMG S-19264T (=DSM 44701T), isolated from a smear-ripened cheese.</title>
        <authorList>
            <consortium name="US DOE Joint Genome Institute (JGI-PGF)"/>
            <person name="Walter F."/>
            <person name="Albersmeier A."/>
            <person name="Kalinowski J."/>
            <person name="Ruckert C."/>
        </authorList>
    </citation>
    <scope>NUCLEOTIDE SEQUENCE</scope>
    <source>
        <strain evidence="1">CGMCC 4.5737</strain>
    </source>
</reference>
<dbReference type="Proteomes" id="UP000637578">
    <property type="component" value="Unassembled WGS sequence"/>
</dbReference>
<proteinExistence type="predicted"/>
<gene>
    <name evidence="1" type="ORF">GCM10012275_38280</name>
</gene>
<reference evidence="1" key="2">
    <citation type="submission" date="2020-09" db="EMBL/GenBank/DDBJ databases">
        <authorList>
            <person name="Sun Q."/>
            <person name="Zhou Y."/>
        </authorList>
    </citation>
    <scope>NUCLEOTIDE SEQUENCE</scope>
    <source>
        <strain evidence="1">CGMCC 4.5737</strain>
    </source>
</reference>
<comment type="caution">
    <text evidence="1">The sequence shown here is derived from an EMBL/GenBank/DDBJ whole genome shotgun (WGS) entry which is preliminary data.</text>
</comment>
<sequence length="152" mass="16454">MAEVATGTTLVSFKQELKTQLEARAGLSGVTVHYAFPETGITGEDIWFGEIAETDAEIPIMKSGTKKVDETVSVPVVVQVLKQQGEDQETADLRAVALLAELQQELAETPRTITDIYAAEMVGWTHTGGQLGGSNHGSRFDVTVRIRARLEP</sequence>
<evidence type="ECO:0000313" key="2">
    <source>
        <dbReference type="Proteomes" id="UP000637578"/>
    </source>
</evidence>
<dbReference type="AlphaFoldDB" id="A0A8J3CGT7"/>
<name>A0A8J3CGT7_9PSEU</name>
<accession>A0A8J3CGT7</accession>
<keyword evidence="2" id="KW-1185">Reference proteome</keyword>
<protein>
    <submittedName>
        <fullName evidence="1">Uncharacterized protein</fullName>
    </submittedName>
</protein>